<organism evidence="1 2">
    <name type="scientific">Saccharata proteae CBS 121410</name>
    <dbReference type="NCBI Taxonomy" id="1314787"/>
    <lineage>
        <taxon>Eukaryota</taxon>
        <taxon>Fungi</taxon>
        <taxon>Dikarya</taxon>
        <taxon>Ascomycota</taxon>
        <taxon>Pezizomycotina</taxon>
        <taxon>Dothideomycetes</taxon>
        <taxon>Dothideomycetes incertae sedis</taxon>
        <taxon>Botryosphaeriales</taxon>
        <taxon>Saccharataceae</taxon>
        <taxon>Saccharata</taxon>
    </lineage>
</organism>
<dbReference type="GO" id="GO:0051118">
    <property type="term" value="F:glucan endo-1,3-alpha-glucosidase activity"/>
    <property type="evidence" value="ECO:0007669"/>
    <property type="project" value="InterPro"/>
</dbReference>
<dbReference type="CDD" id="cd11577">
    <property type="entry name" value="GH71"/>
    <property type="match status" value="1"/>
</dbReference>
<dbReference type="AlphaFoldDB" id="A0A9P4HY65"/>
<dbReference type="InterPro" id="IPR005197">
    <property type="entry name" value="Glyco_hydro_71"/>
</dbReference>
<proteinExistence type="predicted"/>
<dbReference type="Proteomes" id="UP000799776">
    <property type="component" value="Unassembled WGS sequence"/>
</dbReference>
<dbReference type="Gene3D" id="3.20.20.80">
    <property type="entry name" value="Glycosidases"/>
    <property type="match status" value="1"/>
</dbReference>
<sequence length="478" mass="53037">MAALSRVASARYVFATFKVENAESYTQETWQEDIASAKATGIDGFDCQSQSTDWQFDRIRDAFDVAESQHFQLFHSFDMSYHSRTANCPTGKAWNETFMASVLSTANTSSAAYRWNGHLLVSTYEGELYGDGFFTTLKDDLSGAGVSISLAPALTSYSEAATESGTPSTSANQAFSEYTSIDGFFNAFAWPYNVDRNLSCAVDAAFSTAVQTANRSGPFIMAVSPWLFQDLDTGNPADSFVQYSDTLWYYRWYEAINDVQPDIITIISWNDYISSNYIRDLPPATGAGSVSLGSQENYVAGVNHTAWRTLAQYYITYYKSANGTAPEIVNNDLVYWYRIHSKSSPCAGGTGSASVPVRNARFPADAVFIYAAVRANSLVEVYFGTNPTTRSPRPGTPRLTFDTTNQTEPWLFRLPFPPDFPRNASDRLFPQIVVDPEDIAYAKYDSVPITAECAWENFNPVVQSLGSDFDAVIFEERE</sequence>
<comment type="caution">
    <text evidence="1">The sequence shown here is derived from an EMBL/GenBank/DDBJ whole genome shotgun (WGS) entry which is preliminary data.</text>
</comment>
<dbReference type="Pfam" id="PF03659">
    <property type="entry name" value="Glyco_hydro_71"/>
    <property type="match status" value="1"/>
</dbReference>
<keyword evidence="2" id="KW-1185">Reference proteome</keyword>
<evidence type="ECO:0000313" key="1">
    <source>
        <dbReference type="EMBL" id="KAF2091401.1"/>
    </source>
</evidence>
<name>A0A9P4HY65_9PEZI</name>
<protein>
    <submittedName>
        <fullName evidence="1">Glycoside hydrolase family 71 protein</fullName>
    </submittedName>
</protein>
<keyword evidence="1" id="KW-0378">Hydrolase</keyword>
<reference evidence="1" key="1">
    <citation type="journal article" date="2020" name="Stud. Mycol.">
        <title>101 Dothideomycetes genomes: a test case for predicting lifestyles and emergence of pathogens.</title>
        <authorList>
            <person name="Haridas S."/>
            <person name="Albert R."/>
            <person name="Binder M."/>
            <person name="Bloem J."/>
            <person name="Labutti K."/>
            <person name="Salamov A."/>
            <person name="Andreopoulos B."/>
            <person name="Baker S."/>
            <person name="Barry K."/>
            <person name="Bills G."/>
            <person name="Bluhm B."/>
            <person name="Cannon C."/>
            <person name="Castanera R."/>
            <person name="Culley D."/>
            <person name="Daum C."/>
            <person name="Ezra D."/>
            <person name="Gonzalez J."/>
            <person name="Henrissat B."/>
            <person name="Kuo A."/>
            <person name="Liang C."/>
            <person name="Lipzen A."/>
            <person name="Lutzoni F."/>
            <person name="Magnuson J."/>
            <person name="Mondo S."/>
            <person name="Nolan M."/>
            <person name="Ohm R."/>
            <person name="Pangilinan J."/>
            <person name="Park H.-J."/>
            <person name="Ramirez L."/>
            <person name="Alfaro M."/>
            <person name="Sun H."/>
            <person name="Tritt A."/>
            <person name="Yoshinaga Y."/>
            <person name="Zwiers L.-H."/>
            <person name="Turgeon B."/>
            <person name="Goodwin S."/>
            <person name="Spatafora J."/>
            <person name="Crous P."/>
            <person name="Grigoriev I."/>
        </authorList>
    </citation>
    <scope>NUCLEOTIDE SEQUENCE</scope>
    <source>
        <strain evidence="1">CBS 121410</strain>
    </source>
</reference>
<evidence type="ECO:0000313" key="2">
    <source>
        <dbReference type="Proteomes" id="UP000799776"/>
    </source>
</evidence>
<gene>
    <name evidence="1" type="ORF">K490DRAFT_70249</name>
</gene>
<accession>A0A9P4HY65</accession>
<dbReference type="OrthoDB" id="3257981at2759"/>
<dbReference type="EMBL" id="ML978711">
    <property type="protein sequence ID" value="KAF2091401.1"/>
    <property type="molecule type" value="Genomic_DNA"/>
</dbReference>